<dbReference type="SUPFAM" id="SSF47336">
    <property type="entry name" value="ACP-like"/>
    <property type="match status" value="1"/>
</dbReference>
<reference evidence="2 3" key="1">
    <citation type="submission" date="2012-04" db="EMBL/GenBank/DDBJ databases">
        <title>The Genome Sequence of Bacillus cereus VD154.</title>
        <authorList>
            <consortium name="The Broad Institute Genome Sequencing Platform"/>
            <consortium name="The Broad Institute Genome Sequencing Center for Infectious Disease"/>
            <person name="Feldgarden M."/>
            <person name="Van der Auwera G.A."/>
            <person name="Mahillon J."/>
            <person name="Duprez V."/>
            <person name="Timmery S."/>
            <person name="Mattelet C."/>
            <person name="Dierick K."/>
            <person name="Sun M."/>
            <person name="Yu Z."/>
            <person name="Zhu L."/>
            <person name="Hu X."/>
            <person name="Shank E.B."/>
            <person name="Swiecicka I."/>
            <person name="Hansen B.M."/>
            <person name="Andrup L."/>
            <person name="Young S.K."/>
            <person name="Zeng Q."/>
            <person name="Gargeya S."/>
            <person name="Fitzgerald M."/>
            <person name="Haas B."/>
            <person name="Abouelleil A."/>
            <person name="Alvarado L."/>
            <person name="Arachchi H.M."/>
            <person name="Berlin A."/>
            <person name="Chapman S.B."/>
            <person name="Goldberg J."/>
            <person name="Griggs A."/>
            <person name="Gujja S."/>
            <person name="Hansen M."/>
            <person name="Howarth C."/>
            <person name="Imamovic A."/>
            <person name="Larimer J."/>
            <person name="McCowen C."/>
            <person name="Montmayeur A."/>
            <person name="Murphy C."/>
            <person name="Neiman D."/>
            <person name="Pearson M."/>
            <person name="Priest M."/>
            <person name="Roberts A."/>
            <person name="Saif S."/>
            <person name="Shea T."/>
            <person name="Sisk P."/>
            <person name="Sykes S."/>
            <person name="Wortman J."/>
            <person name="Nusbaum C."/>
            <person name="Birren B."/>
        </authorList>
    </citation>
    <scope>NUCLEOTIDE SEQUENCE [LARGE SCALE GENOMIC DNA]</scope>
    <source>
        <strain evidence="2 3">VD154</strain>
    </source>
</reference>
<dbReference type="InterPro" id="IPR036736">
    <property type="entry name" value="ACP-like_sf"/>
</dbReference>
<dbReference type="PROSITE" id="PS50075">
    <property type="entry name" value="CARRIER"/>
    <property type="match status" value="1"/>
</dbReference>
<evidence type="ECO:0000313" key="2">
    <source>
        <dbReference type="EMBL" id="EJR71548.1"/>
    </source>
</evidence>
<gene>
    <name evidence="2" type="ORF">IK5_03014</name>
</gene>
<dbReference type="Gene3D" id="1.10.1200.10">
    <property type="entry name" value="ACP-like"/>
    <property type="match status" value="1"/>
</dbReference>
<dbReference type="AlphaFoldDB" id="A0A9W5KWX8"/>
<dbReference type="Pfam" id="PF00550">
    <property type="entry name" value="PP-binding"/>
    <property type="match status" value="1"/>
</dbReference>
<dbReference type="InterPro" id="IPR009081">
    <property type="entry name" value="PP-bd_ACP"/>
</dbReference>
<comment type="caution">
    <text evidence="2">The sequence shown here is derived from an EMBL/GenBank/DDBJ whole genome shotgun (WGS) entry which is preliminary data.</text>
</comment>
<proteinExistence type="predicted"/>
<sequence length="78" mass="8814">MEEQIKMILKKYGKLTVEVEELNENSNLYEAGLSSHSSVNVMLALETEFDIEFSDELLSKKMFASITNLKEAVQAAQN</sequence>
<evidence type="ECO:0000259" key="1">
    <source>
        <dbReference type="PROSITE" id="PS50075"/>
    </source>
</evidence>
<feature type="domain" description="Carrier" evidence="1">
    <location>
        <begin position="1"/>
        <end position="78"/>
    </location>
</feature>
<dbReference type="Proteomes" id="UP000006967">
    <property type="component" value="Unassembled WGS sequence"/>
</dbReference>
<accession>A0A9W5KWX8</accession>
<dbReference type="RefSeq" id="WP_000392448.1">
    <property type="nucleotide sequence ID" value="NZ_JH791881.1"/>
</dbReference>
<dbReference type="NCBIfam" id="NF005480">
    <property type="entry name" value="PRK07081.1"/>
    <property type="match status" value="1"/>
</dbReference>
<protein>
    <recommendedName>
        <fullName evidence="1">Carrier domain-containing protein</fullName>
    </recommendedName>
</protein>
<evidence type="ECO:0000313" key="3">
    <source>
        <dbReference type="Proteomes" id="UP000006967"/>
    </source>
</evidence>
<organism evidence="2 3">
    <name type="scientific">Bacillus cereus VD154</name>
    <dbReference type="NCBI Taxonomy" id="1053238"/>
    <lineage>
        <taxon>Bacteria</taxon>
        <taxon>Bacillati</taxon>
        <taxon>Bacillota</taxon>
        <taxon>Bacilli</taxon>
        <taxon>Bacillales</taxon>
        <taxon>Bacillaceae</taxon>
        <taxon>Bacillus</taxon>
        <taxon>Bacillus cereus group</taxon>
    </lineage>
</organism>
<dbReference type="EMBL" id="AHFG01000031">
    <property type="protein sequence ID" value="EJR71548.1"/>
    <property type="molecule type" value="Genomic_DNA"/>
</dbReference>
<name>A0A9W5KWX8_BACCE</name>